<evidence type="ECO:0000313" key="2">
    <source>
        <dbReference type="Proteomes" id="UP001054252"/>
    </source>
</evidence>
<dbReference type="Proteomes" id="UP001054252">
    <property type="component" value="Unassembled WGS sequence"/>
</dbReference>
<dbReference type="EMBL" id="BPVZ01000115">
    <property type="protein sequence ID" value="GKV36119.1"/>
    <property type="molecule type" value="Genomic_DNA"/>
</dbReference>
<reference evidence="1 2" key="1">
    <citation type="journal article" date="2021" name="Commun. Biol.">
        <title>The genome of Shorea leprosula (Dipterocarpaceae) highlights the ecological relevance of drought in aseasonal tropical rainforests.</title>
        <authorList>
            <person name="Ng K.K.S."/>
            <person name="Kobayashi M.J."/>
            <person name="Fawcett J.A."/>
            <person name="Hatakeyama M."/>
            <person name="Paape T."/>
            <person name="Ng C.H."/>
            <person name="Ang C.C."/>
            <person name="Tnah L.H."/>
            <person name="Lee C.T."/>
            <person name="Nishiyama T."/>
            <person name="Sese J."/>
            <person name="O'Brien M.J."/>
            <person name="Copetti D."/>
            <person name="Mohd Noor M.I."/>
            <person name="Ong R.C."/>
            <person name="Putra M."/>
            <person name="Sireger I.Z."/>
            <person name="Indrioko S."/>
            <person name="Kosugi Y."/>
            <person name="Izuno A."/>
            <person name="Isagi Y."/>
            <person name="Lee S.L."/>
            <person name="Shimizu K.K."/>
        </authorList>
    </citation>
    <scope>NUCLEOTIDE SEQUENCE [LARGE SCALE GENOMIC DNA]</scope>
    <source>
        <strain evidence="1">214</strain>
    </source>
</reference>
<keyword evidence="2" id="KW-1185">Reference proteome</keyword>
<accession>A0AAV5LG45</accession>
<protein>
    <submittedName>
        <fullName evidence="1">Uncharacterized protein</fullName>
    </submittedName>
</protein>
<organism evidence="1 2">
    <name type="scientific">Rubroshorea leprosula</name>
    <dbReference type="NCBI Taxonomy" id="152421"/>
    <lineage>
        <taxon>Eukaryota</taxon>
        <taxon>Viridiplantae</taxon>
        <taxon>Streptophyta</taxon>
        <taxon>Embryophyta</taxon>
        <taxon>Tracheophyta</taxon>
        <taxon>Spermatophyta</taxon>
        <taxon>Magnoliopsida</taxon>
        <taxon>eudicotyledons</taxon>
        <taxon>Gunneridae</taxon>
        <taxon>Pentapetalae</taxon>
        <taxon>rosids</taxon>
        <taxon>malvids</taxon>
        <taxon>Malvales</taxon>
        <taxon>Dipterocarpaceae</taxon>
        <taxon>Rubroshorea</taxon>
    </lineage>
</organism>
<comment type="caution">
    <text evidence="1">The sequence shown here is derived from an EMBL/GenBank/DDBJ whole genome shotgun (WGS) entry which is preliminary data.</text>
</comment>
<gene>
    <name evidence="1" type="ORF">SLEP1_g44287</name>
</gene>
<dbReference type="AlphaFoldDB" id="A0AAV5LG45"/>
<name>A0AAV5LG45_9ROSI</name>
<evidence type="ECO:0000313" key="1">
    <source>
        <dbReference type="EMBL" id="GKV36119.1"/>
    </source>
</evidence>
<proteinExistence type="predicted"/>
<sequence length="54" mass="5976">MQIAGSGSCSRLYRQKFEDHCLECTEKRRKAGSNFIAGCEVSDLGDVLIPSRVI</sequence>